<sequence>MKKDIKAVVLLPGTYSKAKRFPVVYLLHGFSGNYADWITKDPAVKNLADQYHCIIVCPDGAFASWYIDSPVNKDWMYDTYVSKELVKYIDTHFSTIKDRTGRAITGLSMGGHGALTMAIEHQKTYGAVGSMSGCVDLKPYAKDFAINQILGNYEDNPKSWADHSVVGMINQLKPGALKIIFDCGTDDFFAGINNSLHQQLLDAKIPHDYIVRPGAHTWDYWSNSINYQMLFFHRYFDKLN</sequence>
<name>A0ABW3ARD9_9SPHI</name>
<dbReference type="EMBL" id="JBHTHZ010000002">
    <property type="protein sequence ID" value="MFD0793066.1"/>
    <property type="molecule type" value="Genomic_DNA"/>
</dbReference>
<dbReference type="PANTHER" id="PTHR48098:SF1">
    <property type="entry name" value="DIACYLGLYCEROL ACYLTRANSFERASE_MYCOLYLTRANSFERASE AG85A"/>
    <property type="match status" value="1"/>
</dbReference>
<evidence type="ECO:0000313" key="2">
    <source>
        <dbReference type="Proteomes" id="UP001597010"/>
    </source>
</evidence>
<dbReference type="PANTHER" id="PTHR48098">
    <property type="entry name" value="ENTEROCHELIN ESTERASE-RELATED"/>
    <property type="match status" value="1"/>
</dbReference>
<keyword evidence="2" id="KW-1185">Reference proteome</keyword>
<proteinExistence type="predicted"/>
<reference evidence="2" key="1">
    <citation type="journal article" date="2019" name="Int. J. Syst. Evol. Microbiol.">
        <title>The Global Catalogue of Microorganisms (GCM) 10K type strain sequencing project: providing services to taxonomists for standard genome sequencing and annotation.</title>
        <authorList>
            <consortium name="The Broad Institute Genomics Platform"/>
            <consortium name="The Broad Institute Genome Sequencing Center for Infectious Disease"/>
            <person name="Wu L."/>
            <person name="Ma J."/>
        </authorList>
    </citation>
    <scope>NUCLEOTIDE SEQUENCE [LARGE SCALE GENOMIC DNA]</scope>
    <source>
        <strain evidence="2">CCUG 61484</strain>
    </source>
</reference>
<dbReference type="InterPro" id="IPR029058">
    <property type="entry name" value="AB_hydrolase_fold"/>
</dbReference>
<dbReference type="Pfam" id="PF00756">
    <property type="entry name" value="Esterase"/>
    <property type="match status" value="1"/>
</dbReference>
<accession>A0ABW3ARD9</accession>
<dbReference type="RefSeq" id="WP_377112307.1">
    <property type="nucleotide sequence ID" value="NZ_JBHTHZ010000002.1"/>
</dbReference>
<evidence type="ECO:0000313" key="1">
    <source>
        <dbReference type="EMBL" id="MFD0793066.1"/>
    </source>
</evidence>
<dbReference type="GO" id="GO:0016787">
    <property type="term" value="F:hydrolase activity"/>
    <property type="evidence" value="ECO:0007669"/>
    <property type="project" value="UniProtKB-KW"/>
</dbReference>
<dbReference type="SUPFAM" id="SSF53474">
    <property type="entry name" value="alpha/beta-Hydrolases"/>
    <property type="match status" value="1"/>
</dbReference>
<keyword evidence="1" id="KW-0378">Hydrolase</keyword>
<dbReference type="Proteomes" id="UP001597010">
    <property type="component" value="Unassembled WGS sequence"/>
</dbReference>
<dbReference type="Gene3D" id="3.40.50.1820">
    <property type="entry name" value="alpha/beta hydrolase"/>
    <property type="match status" value="1"/>
</dbReference>
<dbReference type="InterPro" id="IPR000801">
    <property type="entry name" value="Esterase-like"/>
</dbReference>
<gene>
    <name evidence="1" type="ORF">ACFQZX_05520</name>
</gene>
<dbReference type="InterPro" id="IPR050583">
    <property type="entry name" value="Mycobacterial_A85_antigen"/>
</dbReference>
<organism evidence="1 2">
    <name type="scientific">Mucilaginibacter litoreus</name>
    <dbReference type="NCBI Taxonomy" id="1048221"/>
    <lineage>
        <taxon>Bacteria</taxon>
        <taxon>Pseudomonadati</taxon>
        <taxon>Bacteroidota</taxon>
        <taxon>Sphingobacteriia</taxon>
        <taxon>Sphingobacteriales</taxon>
        <taxon>Sphingobacteriaceae</taxon>
        <taxon>Mucilaginibacter</taxon>
    </lineage>
</organism>
<comment type="caution">
    <text evidence="1">The sequence shown here is derived from an EMBL/GenBank/DDBJ whole genome shotgun (WGS) entry which is preliminary data.</text>
</comment>
<protein>
    <submittedName>
        <fullName evidence="1">Alpha/beta hydrolase</fullName>
    </submittedName>
</protein>